<dbReference type="Gene3D" id="1.10.10.10">
    <property type="entry name" value="Winged helix-like DNA-binding domain superfamily/Winged helix DNA-binding domain"/>
    <property type="match status" value="1"/>
</dbReference>
<evidence type="ECO:0000256" key="1">
    <source>
        <dbReference type="ARBA" id="ARBA00009437"/>
    </source>
</evidence>
<keyword evidence="3 6" id="KW-0238">DNA-binding</keyword>
<evidence type="ECO:0000313" key="7">
    <source>
        <dbReference type="Proteomes" id="UP000294555"/>
    </source>
</evidence>
<dbReference type="OrthoDB" id="8839922at2"/>
<dbReference type="SUPFAM" id="SSF53850">
    <property type="entry name" value="Periplasmic binding protein-like II"/>
    <property type="match status" value="1"/>
</dbReference>
<dbReference type="Pfam" id="PF03466">
    <property type="entry name" value="LysR_substrate"/>
    <property type="match status" value="1"/>
</dbReference>
<evidence type="ECO:0000259" key="5">
    <source>
        <dbReference type="PROSITE" id="PS50931"/>
    </source>
</evidence>
<evidence type="ECO:0000256" key="2">
    <source>
        <dbReference type="ARBA" id="ARBA00023015"/>
    </source>
</evidence>
<comment type="caution">
    <text evidence="6">The sequence shown here is derived from an EMBL/GenBank/DDBJ whole genome shotgun (WGS) entry which is preliminary data.</text>
</comment>
<protein>
    <submittedName>
        <fullName evidence="6">DNA-binding transcriptional LysR family regulator</fullName>
    </submittedName>
</protein>
<keyword evidence="7" id="KW-1185">Reference proteome</keyword>
<feature type="domain" description="HTH lysR-type" evidence="5">
    <location>
        <begin position="10"/>
        <end position="60"/>
    </location>
</feature>
<accession>A0A4R1NEV3</accession>
<dbReference type="GO" id="GO:0005829">
    <property type="term" value="C:cytosol"/>
    <property type="evidence" value="ECO:0007669"/>
    <property type="project" value="TreeGrafter"/>
</dbReference>
<dbReference type="EMBL" id="SJOI01000001">
    <property type="protein sequence ID" value="TCL06174.1"/>
    <property type="molecule type" value="Genomic_DNA"/>
</dbReference>
<dbReference type="GO" id="GO:0003700">
    <property type="term" value="F:DNA-binding transcription factor activity"/>
    <property type="evidence" value="ECO:0007669"/>
    <property type="project" value="InterPro"/>
</dbReference>
<name>A0A4R1NEV3_9GAMM</name>
<evidence type="ECO:0000256" key="3">
    <source>
        <dbReference type="ARBA" id="ARBA00023125"/>
    </source>
</evidence>
<dbReference type="Gene3D" id="3.40.190.290">
    <property type="match status" value="1"/>
</dbReference>
<dbReference type="Pfam" id="PF00126">
    <property type="entry name" value="HTH_1"/>
    <property type="match status" value="1"/>
</dbReference>
<dbReference type="RefSeq" id="WP_132925373.1">
    <property type="nucleotide sequence ID" value="NZ_SJOI01000001.1"/>
</dbReference>
<proteinExistence type="inferred from homology"/>
<dbReference type="SUPFAM" id="SSF46785">
    <property type="entry name" value="Winged helix' DNA-binding domain"/>
    <property type="match status" value="1"/>
</dbReference>
<dbReference type="InterPro" id="IPR005119">
    <property type="entry name" value="LysR_subst-bd"/>
</dbReference>
<evidence type="ECO:0000256" key="4">
    <source>
        <dbReference type="ARBA" id="ARBA00023163"/>
    </source>
</evidence>
<dbReference type="PANTHER" id="PTHR30419:SF8">
    <property type="entry name" value="NITROGEN ASSIMILATION TRANSCRIPTIONAL ACTIVATOR-RELATED"/>
    <property type="match status" value="1"/>
</dbReference>
<reference evidence="6 7" key="1">
    <citation type="submission" date="2019-02" db="EMBL/GenBank/DDBJ databases">
        <title>Investigation of anaerobic lignin degradation for improved lignocellulosic biofuels.</title>
        <authorList>
            <person name="Deangelis K."/>
        </authorList>
    </citation>
    <scope>NUCLEOTIDE SEQUENCE [LARGE SCALE GENOMIC DNA]</scope>
    <source>
        <strain evidence="6 7">159R</strain>
    </source>
</reference>
<evidence type="ECO:0000313" key="6">
    <source>
        <dbReference type="EMBL" id="TCL06174.1"/>
    </source>
</evidence>
<dbReference type="AlphaFoldDB" id="A0A4R1NEV3"/>
<dbReference type="InterPro" id="IPR036388">
    <property type="entry name" value="WH-like_DNA-bd_sf"/>
</dbReference>
<dbReference type="InterPro" id="IPR000847">
    <property type="entry name" value="LysR_HTH_N"/>
</dbReference>
<dbReference type="PROSITE" id="PS50931">
    <property type="entry name" value="HTH_LYSR"/>
    <property type="match status" value="1"/>
</dbReference>
<dbReference type="Proteomes" id="UP000294555">
    <property type="component" value="Unassembled WGS sequence"/>
</dbReference>
<gene>
    <name evidence="6" type="ORF">EZJ58_4409</name>
</gene>
<keyword evidence="4" id="KW-0804">Transcription</keyword>
<comment type="similarity">
    <text evidence="1">Belongs to the LysR transcriptional regulatory family.</text>
</comment>
<sequence length="300" mass="33601">MDPFSRFATYFVEVARSGSLRNASEKLHVSASAINRQILNAEEEMGVLLFERLHAGLRLTSAGELLCDDLLRWRREYARTRERFDELQGLKRGHVSLALIQALSEGVIAGKLAEIALECPWLTLDISVNDSRDISRRVSDAEVDFAIMLDPVEHHGLEVKTFIEIPIGIVMSPAHPLASSQTVSISQMSEYRHIMPAAPLTVHDRVHLHYKRHSITPDAGILCNDIRMIKSFIRQSAGIGILSKLDVITEVERSELLFVPIQGRPIRPLTLALCVAPRRQLSRAAQMMIQKLAVTLDEMA</sequence>
<dbReference type="InterPro" id="IPR036390">
    <property type="entry name" value="WH_DNA-bd_sf"/>
</dbReference>
<dbReference type="GO" id="GO:0003677">
    <property type="term" value="F:DNA binding"/>
    <property type="evidence" value="ECO:0007669"/>
    <property type="project" value="UniProtKB-KW"/>
</dbReference>
<dbReference type="PANTHER" id="PTHR30419">
    <property type="entry name" value="HTH-TYPE TRANSCRIPTIONAL REGULATOR YBHD"/>
    <property type="match status" value="1"/>
</dbReference>
<dbReference type="InterPro" id="IPR050950">
    <property type="entry name" value="HTH-type_LysR_regulators"/>
</dbReference>
<organism evidence="6 7">
    <name type="scientific">Sodalis ligni</name>
    <dbReference type="NCBI Taxonomy" id="2697027"/>
    <lineage>
        <taxon>Bacteria</taxon>
        <taxon>Pseudomonadati</taxon>
        <taxon>Pseudomonadota</taxon>
        <taxon>Gammaproteobacteria</taxon>
        <taxon>Enterobacterales</taxon>
        <taxon>Bruguierivoracaceae</taxon>
        <taxon>Sodalis</taxon>
    </lineage>
</organism>
<keyword evidence="2" id="KW-0805">Transcription regulation</keyword>